<dbReference type="InterPro" id="IPR033254">
    <property type="entry name" value="Plant_FLA"/>
</dbReference>
<keyword evidence="3" id="KW-0336">GPI-anchor</keyword>
<dbReference type="EMBL" id="LVLJ01001739">
    <property type="protein sequence ID" value="OAE28479.1"/>
    <property type="molecule type" value="Genomic_DNA"/>
</dbReference>
<keyword evidence="5 8" id="KW-0472">Membrane</keyword>
<dbReference type="Gene3D" id="2.30.180.10">
    <property type="entry name" value="FAS1 domain"/>
    <property type="match status" value="2"/>
</dbReference>
<keyword evidence="8" id="KW-1133">Transmembrane helix</keyword>
<feature type="domain" description="FAS1" evidence="9">
    <location>
        <begin position="216"/>
        <end position="358"/>
    </location>
</feature>
<evidence type="ECO:0000256" key="8">
    <source>
        <dbReference type="SAM" id="Phobius"/>
    </source>
</evidence>
<dbReference type="InterPro" id="IPR036378">
    <property type="entry name" value="FAS1_dom_sf"/>
</dbReference>
<evidence type="ECO:0000256" key="5">
    <source>
        <dbReference type="ARBA" id="ARBA00023136"/>
    </source>
</evidence>
<dbReference type="AlphaFoldDB" id="A0A176W660"/>
<keyword evidence="11" id="KW-1185">Reference proteome</keyword>
<evidence type="ECO:0000313" key="11">
    <source>
        <dbReference type="Proteomes" id="UP000077202"/>
    </source>
</evidence>
<dbReference type="InterPro" id="IPR000782">
    <property type="entry name" value="FAS1_domain"/>
</dbReference>
<feature type="compositionally biased region" description="Low complexity" evidence="7">
    <location>
        <begin position="383"/>
        <end position="405"/>
    </location>
</feature>
<dbReference type="GO" id="GO:0098552">
    <property type="term" value="C:side of membrane"/>
    <property type="evidence" value="ECO:0007669"/>
    <property type="project" value="UniProtKB-KW"/>
</dbReference>
<evidence type="ECO:0000256" key="6">
    <source>
        <dbReference type="ARBA" id="ARBA00023288"/>
    </source>
</evidence>
<feature type="region of interest" description="Disordered" evidence="7">
    <location>
        <begin position="375"/>
        <end position="405"/>
    </location>
</feature>
<keyword evidence="8" id="KW-0812">Transmembrane</keyword>
<dbReference type="PROSITE" id="PS50213">
    <property type="entry name" value="FAS1"/>
    <property type="match status" value="2"/>
</dbReference>
<keyword evidence="2" id="KW-1003">Cell membrane</keyword>
<comment type="caution">
    <text evidence="10">The sequence shown here is derived from an EMBL/GenBank/DDBJ whole genome shotgun (WGS) entry which is preliminary data.</text>
</comment>
<keyword evidence="4" id="KW-0732">Signal</keyword>
<name>A0A176W660_MARPO</name>
<evidence type="ECO:0000256" key="4">
    <source>
        <dbReference type="ARBA" id="ARBA00022729"/>
    </source>
</evidence>
<sequence>MHFNGTVSLCRSFSQSPVPINQLKLKSIGTEVSGIMASGRTALVASVLLSCIVVSSAFNITTMLNQFPSFSQMNQLLSSSGVANDINARKSITVLVVSNDVLNAFTASNPNVDTVKMADLLRYHVLLQFLGMDELKALPTSNYTSVTTLYQTTGRANNNDGFLNIYNLPSGFLIGPSVAGSSSNATVAANITHEAFEISVIQISSILTPVGFNSATGDLIQVLTKFNVYTMFISLLKESAVDSIFAGRQTGGGITVFAPTDSAFNSLASGSIQGLSVSDLKLLMQYHALTSYQPLSVLQNMVNSPVSTIASTIASGYLLNVSSAAKTVTLHTGVSVATIQETLYDATPTTMFGIDQVLLPSELFSKAALVPSPAEAPVPEAAPGPKEAKAPGAAPDAAPGPEKPAGSTASVVSMSVVLSAVALIASSCLAAL</sequence>
<accession>A0A176W660</accession>
<keyword evidence="3" id="KW-0325">Glycoprotein</keyword>
<dbReference type="Proteomes" id="UP000077202">
    <property type="component" value="Unassembled WGS sequence"/>
</dbReference>
<proteinExistence type="predicted"/>
<evidence type="ECO:0000313" key="10">
    <source>
        <dbReference type="EMBL" id="OAE28479.1"/>
    </source>
</evidence>
<reference evidence="10" key="1">
    <citation type="submission" date="2016-03" db="EMBL/GenBank/DDBJ databases">
        <title>Mechanisms controlling the formation of the plant cell surface in tip-growing cells are functionally conserved among land plants.</title>
        <authorList>
            <person name="Honkanen S."/>
            <person name="Jones V.A."/>
            <person name="Morieri G."/>
            <person name="Champion C."/>
            <person name="Hetherington A.J."/>
            <person name="Kelly S."/>
            <person name="Saint-Marcoux D."/>
            <person name="Proust H."/>
            <person name="Prescott H."/>
            <person name="Dolan L."/>
        </authorList>
    </citation>
    <scope>NUCLEOTIDE SEQUENCE [LARGE SCALE GENOMIC DNA]</scope>
    <source>
        <tissue evidence="10">Whole gametophyte</tissue>
    </source>
</reference>
<dbReference type="SMART" id="SM00554">
    <property type="entry name" value="FAS1"/>
    <property type="match status" value="2"/>
</dbReference>
<comment type="subcellular location">
    <subcellularLocation>
        <location evidence="1">Cell membrane</location>
        <topology evidence="1">Lipid-anchor</topology>
        <topology evidence="1">GPI-anchor</topology>
    </subcellularLocation>
</comment>
<feature type="transmembrane region" description="Helical" evidence="8">
    <location>
        <begin position="42"/>
        <end position="64"/>
    </location>
</feature>
<evidence type="ECO:0000256" key="7">
    <source>
        <dbReference type="SAM" id="MobiDB-lite"/>
    </source>
</evidence>
<dbReference type="GO" id="GO:0005886">
    <property type="term" value="C:plasma membrane"/>
    <property type="evidence" value="ECO:0007669"/>
    <property type="project" value="UniProtKB-SubCell"/>
</dbReference>
<protein>
    <recommendedName>
        <fullName evidence="9">FAS1 domain-containing protein</fullName>
    </recommendedName>
</protein>
<keyword evidence="6" id="KW-0449">Lipoprotein</keyword>
<evidence type="ECO:0000259" key="9">
    <source>
        <dbReference type="PROSITE" id="PS50213"/>
    </source>
</evidence>
<dbReference type="PANTHER" id="PTHR32382">
    <property type="entry name" value="FASCICLIN-LIKE ARABINOGALACTAN PROTEIN"/>
    <property type="match status" value="1"/>
</dbReference>
<dbReference type="SUPFAM" id="SSF82153">
    <property type="entry name" value="FAS1 domain"/>
    <property type="match status" value="2"/>
</dbReference>
<dbReference type="PANTHER" id="PTHR32382:SF0">
    <property type="entry name" value="FASCICLIN-LIKE ARABINOGALACTAN PROTEIN 4"/>
    <property type="match status" value="1"/>
</dbReference>
<organism evidence="10 11">
    <name type="scientific">Marchantia polymorpha subsp. ruderalis</name>
    <dbReference type="NCBI Taxonomy" id="1480154"/>
    <lineage>
        <taxon>Eukaryota</taxon>
        <taxon>Viridiplantae</taxon>
        <taxon>Streptophyta</taxon>
        <taxon>Embryophyta</taxon>
        <taxon>Marchantiophyta</taxon>
        <taxon>Marchantiopsida</taxon>
        <taxon>Marchantiidae</taxon>
        <taxon>Marchantiales</taxon>
        <taxon>Marchantiaceae</taxon>
        <taxon>Marchantia</taxon>
    </lineage>
</organism>
<evidence type="ECO:0000256" key="3">
    <source>
        <dbReference type="ARBA" id="ARBA00022622"/>
    </source>
</evidence>
<evidence type="ECO:0000256" key="2">
    <source>
        <dbReference type="ARBA" id="ARBA00022475"/>
    </source>
</evidence>
<evidence type="ECO:0000256" key="1">
    <source>
        <dbReference type="ARBA" id="ARBA00004609"/>
    </source>
</evidence>
<gene>
    <name evidence="10" type="ORF">AXG93_115s1700</name>
</gene>
<feature type="domain" description="FAS1" evidence="9">
    <location>
        <begin position="57"/>
        <end position="207"/>
    </location>
</feature>
<dbReference type="Pfam" id="PF02469">
    <property type="entry name" value="Fasciclin"/>
    <property type="match status" value="2"/>
</dbReference>